<dbReference type="AlphaFoldDB" id="A9KDW6"/>
<organism evidence="1 2">
    <name type="scientific">Coxiella burnetii (strain Dugway 5J108-111)</name>
    <dbReference type="NCBI Taxonomy" id="434922"/>
    <lineage>
        <taxon>Bacteria</taxon>
        <taxon>Pseudomonadati</taxon>
        <taxon>Pseudomonadota</taxon>
        <taxon>Gammaproteobacteria</taxon>
        <taxon>Legionellales</taxon>
        <taxon>Coxiellaceae</taxon>
        <taxon>Coxiella</taxon>
    </lineage>
</organism>
<gene>
    <name evidence="1" type="ordered locus">CBUD_0798</name>
</gene>
<proteinExistence type="predicted"/>
<dbReference type="HOGENOM" id="CLU_2896513_0_0_6"/>
<dbReference type="InterPro" id="IPR051698">
    <property type="entry name" value="Transposase_11-like"/>
</dbReference>
<evidence type="ECO:0000313" key="2">
    <source>
        <dbReference type="Proteomes" id="UP000008555"/>
    </source>
</evidence>
<reference evidence="1 2" key="1">
    <citation type="journal article" date="2009" name="Infect. Immun.">
        <title>Comparative genomics reveal extensive transposon-mediated genomic plasticity and diversity among potential effector proteins within the genus Coxiella.</title>
        <authorList>
            <person name="Beare P.A."/>
            <person name="Unsworth N."/>
            <person name="Andoh M."/>
            <person name="Voth D.E."/>
            <person name="Omsland A."/>
            <person name="Gilk S.D."/>
            <person name="Williams K.P."/>
            <person name="Sobral B.W."/>
            <person name="Kupko J.J.III."/>
            <person name="Porcella S.F."/>
            <person name="Samuel J.E."/>
            <person name="Heinzen R.A."/>
        </authorList>
    </citation>
    <scope>NUCLEOTIDE SEQUENCE [LARGE SCALE GENOMIC DNA]</scope>
    <source>
        <strain evidence="1 2">Dugway 5J108-111</strain>
    </source>
</reference>
<dbReference type="EMBL" id="CP000733">
    <property type="protein sequence ID" value="ABS77105.2"/>
    <property type="molecule type" value="Genomic_DNA"/>
</dbReference>
<sequence>MSQFFSLVKFDMMHIDGKSCCDSARKTQNKTATRIVNVYLPKEQVILGEVRVPDKTNEIKAK</sequence>
<dbReference type="KEGG" id="cbd:CBUD_0798"/>
<name>A9KDW6_COXBN</name>
<protein>
    <submittedName>
        <fullName evidence="1">Transposase</fullName>
    </submittedName>
</protein>
<dbReference type="PANTHER" id="PTHR30298">
    <property type="entry name" value="H REPEAT-ASSOCIATED PREDICTED TRANSPOSASE"/>
    <property type="match status" value="1"/>
</dbReference>
<accession>A9KDW6</accession>
<dbReference type="PANTHER" id="PTHR30298:SF0">
    <property type="entry name" value="PROTEIN YBFL-RELATED"/>
    <property type="match status" value="1"/>
</dbReference>
<evidence type="ECO:0000313" key="1">
    <source>
        <dbReference type="EMBL" id="ABS77105.2"/>
    </source>
</evidence>
<dbReference type="Proteomes" id="UP000008555">
    <property type="component" value="Chromosome"/>
</dbReference>